<dbReference type="EMBL" id="CAINUL010000003">
    <property type="protein sequence ID" value="CAD0108563.1"/>
    <property type="molecule type" value="Genomic_DNA"/>
</dbReference>
<evidence type="ECO:0000256" key="1">
    <source>
        <dbReference type="SAM" id="MobiDB-lite"/>
    </source>
</evidence>
<proteinExistence type="predicted"/>
<organism evidence="2 3">
    <name type="scientific">Aureobasidium uvarum</name>
    <dbReference type="NCBI Taxonomy" id="2773716"/>
    <lineage>
        <taxon>Eukaryota</taxon>
        <taxon>Fungi</taxon>
        <taxon>Dikarya</taxon>
        <taxon>Ascomycota</taxon>
        <taxon>Pezizomycotina</taxon>
        <taxon>Dothideomycetes</taxon>
        <taxon>Dothideomycetidae</taxon>
        <taxon>Dothideales</taxon>
        <taxon>Saccotheciaceae</taxon>
        <taxon>Aureobasidium</taxon>
    </lineage>
</organism>
<comment type="caution">
    <text evidence="2">The sequence shown here is derived from an EMBL/GenBank/DDBJ whole genome shotgun (WGS) entry which is preliminary data.</text>
</comment>
<reference evidence="2" key="1">
    <citation type="submission" date="2020-06" db="EMBL/GenBank/DDBJ databases">
        <authorList>
            <person name="Onetto C."/>
        </authorList>
    </citation>
    <scope>NUCLEOTIDE SEQUENCE</scope>
</reference>
<evidence type="ECO:0000313" key="3">
    <source>
        <dbReference type="Proteomes" id="UP000745764"/>
    </source>
</evidence>
<feature type="region of interest" description="Disordered" evidence="1">
    <location>
        <begin position="1"/>
        <end position="65"/>
    </location>
</feature>
<accession>A0A9N8KKE6</accession>
<dbReference type="AlphaFoldDB" id="A0A9N8KKE6"/>
<dbReference type="Proteomes" id="UP000745764">
    <property type="component" value="Unassembled WGS sequence"/>
</dbReference>
<evidence type="ECO:0000313" key="2">
    <source>
        <dbReference type="EMBL" id="CAD0108563.1"/>
    </source>
</evidence>
<keyword evidence="3" id="KW-1185">Reference proteome</keyword>
<dbReference type="OrthoDB" id="7403325at2759"/>
<sequence>MAPQSRLSLISRHLDQRPQVELNTPYAHERQSSPPDDIPYNPLPAVREEKKTNMSSQPPHPALLIPGPIEFDDQVLQSMSHFRYTRRILLMSNID</sequence>
<protein>
    <submittedName>
        <fullName evidence="2">Uncharacterized protein</fullName>
    </submittedName>
</protein>
<name>A0A9N8KKE6_9PEZI</name>
<gene>
    <name evidence="2" type="ORF">AWRI4620_LOCUS2818</name>
</gene>